<comment type="caution">
    <text evidence="4">The sequence shown here is derived from an EMBL/GenBank/DDBJ whole genome shotgun (WGS) entry which is preliminary data.</text>
</comment>
<evidence type="ECO:0000313" key="5">
    <source>
        <dbReference type="Proteomes" id="UP000003346"/>
    </source>
</evidence>
<dbReference type="SUPFAM" id="SSF51735">
    <property type="entry name" value="NAD(P)-binding Rossmann-fold domains"/>
    <property type="match status" value="1"/>
</dbReference>
<evidence type="ECO:0000256" key="1">
    <source>
        <dbReference type="ARBA" id="ARBA00006484"/>
    </source>
</evidence>
<dbReference type="HOGENOM" id="CLU_010194_2_9_9"/>
<dbReference type="PRINTS" id="PR00080">
    <property type="entry name" value="SDRFAMILY"/>
</dbReference>
<proteinExistence type="inferred from homology"/>
<reference evidence="4 5" key="1">
    <citation type="submission" date="2006-11" db="EMBL/GenBank/DDBJ databases">
        <authorList>
            <consortium name="Laboratoire de Microbiologie (Universite Bourgogne)"/>
            <consortium name="GENOME Express"/>
            <consortium name="UMR Oenologie Ampelologie (Universite Bordeaux 2)"/>
            <person name="Guzzo J."/>
        </authorList>
    </citation>
    <scope>NUCLEOTIDE SEQUENCE [LARGE SCALE GENOMIC DNA]</scope>
    <source>
        <strain evidence="4 5">ATCC BAA-1163</strain>
    </source>
</reference>
<dbReference type="EMBL" id="AAUV01000055">
    <property type="protein sequence ID" value="EAV39223.1"/>
    <property type="molecule type" value="Genomic_DNA"/>
</dbReference>
<accession>A0NJV5</accession>
<dbReference type="PROSITE" id="PS00061">
    <property type="entry name" value="ADH_SHORT"/>
    <property type="match status" value="1"/>
</dbReference>
<dbReference type="NCBIfam" id="NF004824">
    <property type="entry name" value="PRK06180.1"/>
    <property type="match status" value="1"/>
</dbReference>
<dbReference type="InterPro" id="IPR036291">
    <property type="entry name" value="NAD(P)-bd_dom_sf"/>
</dbReference>
<dbReference type="PANTHER" id="PTHR43976:SF16">
    <property type="entry name" value="SHORT-CHAIN DEHYDROGENASE_REDUCTASE FAMILY PROTEIN"/>
    <property type="match status" value="1"/>
</dbReference>
<dbReference type="InterPro" id="IPR051911">
    <property type="entry name" value="SDR_oxidoreductase"/>
</dbReference>
<dbReference type="Gene3D" id="3.40.50.720">
    <property type="entry name" value="NAD(P)-binding Rossmann-like Domain"/>
    <property type="match status" value="1"/>
</dbReference>
<evidence type="ECO:0000313" key="4">
    <source>
        <dbReference type="EMBL" id="EAV39223.1"/>
    </source>
</evidence>
<dbReference type="Proteomes" id="UP000003346">
    <property type="component" value="Unassembled WGS sequence"/>
</dbReference>
<dbReference type="InterPro" id="IPR002347">
    <property type="entry name" value="SDR_fam"/>
</dbReference>
<protein>
    <submittedName>
        <fullName evidence="4">Oxidoreductase</fullName>
    </submittedName>
</protein>
<dbReference type="PANTHER" id="PTHR43976">
    <property type="entry name" value="SHORT CHAIN DEHYDROGENASE"/>
    <property type="match status" value="1"/>
</dbReference>
<evidence type="ECO:0000256" key="3">
    <source>
        <dbReference type="RuleBase" id="RU000363"/>
    </source>
</evidence>
<evidence type="ECO:0000256" key="2">
    <source>
        <dbReference type="ARBA" id="ARBA00023002"/>
    </source>
</evidence>
<name>A0NJV5_OENOE</name>
<dbReference type="AlphaFoldDB" id="A0NJV5"/>
<keyword evidence="2" id="KW-0560">Oxidoreductase</keyword>
<sequence length="291" mass="32459">MHTLEKRQFMSEKIWFVTGTSSGFGQALVNELIAQKQKIVATARHLDQIVHWQKEYKNVYTTSLDVTNHDDVVRAVNEAIKHFGKIDILVNNAGWGYFGSVEESDESTVREMMDTNFWGAADVTRTVLPFFRKQRSGRIINITSVGGLVSSPAFGFYNASKFALEGLSSALAKEVAPLGIYVTNIEPGPYRTKWAGSSHKAAIETIDDYQKTAHANANNTESISGKQDGSPELAAKAIFKLANMTEPPFHFLTGINAYQRGTALYQETLTEFKNNEADSTHLNYGDEDYWK</sequence>
<dbReference type="InterPro" id="IPR020904">
    <property type="entry name" value="Sc_DH/Rdtase_CS"/>
</dbReference>
<dbReference type="CDD" id="cd05374">
    <property type="entry name" value="17beta-HSD-like_SDR_c"/>
    <property type="match status" value="1"/>
</dbReference>
<comment type="similarity">
    <text evidence="1 3">Belongs to the short-chain dehydrogenases/reductases (SDR) family.</text>
</comment>
<organism evidence="4 5">
    <name type="scientific">Oenococcus oeni ATCC BAA-1163</name>
    <dbReference type="NCBI Taxonomy" id="379360"/>
    <lineage>
        <taxon>Bacteria</taxon>
        <taxon>Bacillati</taxon>
        <taxon>Bacillota</taxon>
        <taxon>Bacilli</taxon>
        <taxon>Lactobacillales</taxon>
        <taxon>Lactobacillaceae</taxon>
        <taxon>Oenococcus</taxon>
    </lineage>
</organism>
<dbReference type="PRINTS" id="PR00081">
    <property type="entry name" value="GDHRDH"/>
</dbReference>
<gene>
    <name evidence="4" type="primary">yphC</name>
    <name evidence="4" type="ORF">OENOO_60038</name>
</gene>
<dbReference type="Pfam" id="PF00106">
    <property type="entry name" value="adh_short"/>
    <property type="match status" value="1"/>
</dbReference>
<dbReference type="GO" id="GO:0016491">
    <property type="term" value="F:oxidoreductase activity"/>
    <property type="evidence" value="ECO:0007669"/>
    <property type="project" value="UniProtKB-KW"/>
</dbReference>